<proteinExistence type="predicted"/>
<protein>
    <submittedName>
        <fullName evidence="2">Uncharacterized protein DUF3850</fullName>
    </submittedName>
</protein>
<sequence length="83" mass="9797">MKIHNLKILPIHFYQVENGFKKVELRKNDRDYKDGDTLCLEEWCPYTEQYTGKECNVKVTHILQGGNYGLEKDYVAMSIEIIK</sequence>
<dbReference type="Pfam" id="PF12961">
    <property type="entry name" value="DUF3850"/>
    <property type="match status" value="1"/>
</dbReference>
<dbReference type="SUPFAM" id="SSF88697">
    <property type="entry name" value="PUA domain-like"/>
    <property type="match status" value="1"/>
</dbReference>
<comment type="caution">
    <text evidence="2">The sequence shown here is derived from an EMBL/GenBank/DDBJ whole genome shotgun (WGS) entry which is preliminary data.</text>
</comment>
<dbReference type="AlphaFoldDB" id="A0A4R6TG10"/>
<evidence type="ECO:0000313" key="2">
    <source>
        <dbReference type="EMBL" id="TDQ27656.1"/>
    </source>
</evidence>
<dbReference type="InterPro" id="IPR015947">
    <property type="entry name" value="PUA-like_sf"/>
</dbReference>
<evidence type="ECO:0000313" key="3">
    <source>
        <dbReference type="Proteomes" id="UP000295390"/>
    </source>
</evidence>
<keyword evidence="3" id="KW-1185">Reference proteome</keyword>
<feature type="domain" description="DUF3850" evidence="1">
    <location>
        <begin position="3"/>
        <end position="79"/>
    </location>
</feature>
<gene>
    <name evidence="2" type="ORF">DFQ07_1507</name>
</gene>
<dbReference type="RefSeq" id="WP_133535640.1">
    <property type="nucleotide sequence ID" value="NZ_SNYH01000003.1"/>
</dbReference>
<name>A0A4R6TG10_9FLAO</name>
<dbReference type="InterPro" id="IPR039440">
    <property type="entry name" value="DUF3850"/>
</dbReference>
<dbReference type="Proteomes" id="UP000295390">
    <property type="component" value="Unassembled WGS sequence"/>
</dbReference>
<reference evidence="2 3" key="1">
    <citation type="submission" date="2019-03" db="EMBL/GenBank/DDBJ databases">
        <title>Genomic Encyclopedia of Type Strains, Phase III (KMG-III): the genomes of soil and plant-associated and newly described type strains.</title>
        <authorList>
            <person name="Whitman W."/>
        </authorList>
    </citation>
    <scope>NUCLEOTIDE SEQUENCE [LARGE SCALE GENOMIC DNA]</scope>
    <source>
        <strain evidence="2 3">CECT 8283</strain>
    </source>
</reference>
<organism evidence="2 3">
    <name type="scientific">Tenacibaculum caenipelagi</name>
    <dbReference type="NCBI Taxonomy" id="1325435"/>
    <lineage>
        <taxon>Bacteria</taxon>
        <taxon>Pseudomonadati</taxon>
        <taxon>Bacteroidota</taxon>
        <taxon>Flavobacteriia</taxon>
        <taxon>Flavobacteriales</taxon>
        <taxon>Flavobacteriaceae</taxon>
        <taxon>Tenacibaculum</taxon>
    </lineage>
</organism>
<evidence type="ECO:0000259" key="1">
    <source>
        <dbReference type="Pfam" id="PF12961"/>
    </source>
</evidence>
<accession>A0A4R6TG10</accession>
<dbReference type="EMBL" id="SNYH01000003">
    <property type="protein sequence ID" value="TDQ27656.1"/>
    <property type="molecule type" value="Genomic_DNA"/>
</dbReference>
<dbReference type="OrthoDB" id="1700487at2"/>
<dbReference type="Gene3D" id="2.30.130.30">
    <property type="entry name" value="Hypothetical protein"/>
    <property type="match status" value="1"/>
</dbReference>